<dbReference type="AlphaFoldDB" id="A0A553PSG6"/>
<comment type="caution">
    <text evidence="2">The sequence shown here is derived from an EMBL/GenBank/DDBJ whole genome shotgun (WGS) entry which is preliminary data.</text>
</comment>
<evidence type="ECO:0000256" key="1">
    <source>
        <dbReference type="SAM" id="SignalP"/>
    </source>
</evidence>
<evidence type="ECO:0000313" key="2">
    <source>
        <dbReference type="EMBL" id="TRY80622.1"/>
    </source>
</evidence>
<feature type="signal peptide" evidence="1">
    <location>
        <begin position="1"/>
        <end position="19"/>
    </location>
</feature>
<feature type="chain" id="PRO_5021924704" evidence="1">
    <location>
        <begin position="20"/>
        <end position="118"/>
    </location>
</feature>
<dbReference type="EMBL" id="VCGU01000001">
    <property type="protein sequence ID" value="TRY80622.1"/>
    <property type="molecule type" value="Genomic_DNA"/>
</dbReference>
<evidence type="ECO:0000313" key="3">
    <source>
        <dbReference type="Proteomes" id="UP000318571"/>
    </source>
</evidence>
<gene>
    <name evidence="2" type="ORF">TCAL_16749</name>
</gene>
<proteinExistence type="predicted"/>
<accession>A0A553PSG6</accession>
<name>A0A553PSG6_TIGCA</name>
<sequence length="118" mass="13079">MVLALSGMALFSLASPAEPEDPLPEDVQQFVHTEVKLVEGGDADLNADESEDEENAPAVQDRFDIVALPHDHNQARFVHTVLIPVFCLLHKHITYDFKDGNMGRGTWSKWIGCQSHVA</sequence>
<organism evidence="2 3">
    <name type="scientific">Tigriopus californicus</name>
    <name type="common">Marine copepod</name>
    <dbReference type="NCBI Taxonomy" id="6832"/>
    <lineage>
        <taxon>Eukaryota</taxon>
        <taxon>Metazoa</taxon>
        <taxon>Ecdysozoa</taxon>
        <taxon>Arthropoda</taxon>
        <taxon>Crustacea</taxon>
        <taxon>Multicrustacea</taxon>
        <taxon>Hexanauplia</taxon>
        <taxon>Copepoda</taxon>
        <taxon>Harpacticoida</taxon>
        <taxon>Harpacticidae</taxon>
        <taxon>Tigriopus</taxon>
    </lineage>
</organism>
<protein>
    <submittedName>
        <fullName evidence="2">Uncharacterized protein</fullName>
    </submittedName>
</protein>
<dbReference type="Proteomes" id="UP000318571">
    <property type="component" value="Chromosome 12"/>
</dbReference>
<keyword evidence="3" id="KW-1185">Reference proteome</keyword>
<reference evidence="2 3" key="1">
    <citation type="journal article" date="2018" name="Nat. Ecol. Evol.">
        <title>Genomic signatures of mitonuclear coevolution across populations of Tigriopus californicus.</title>
        <authorList>
            <person name="Barreto F.S."/>
            <person name="Watson E.T."/>
            <person name="Lima T.G."/>
            <person name="Willett C.S."/>
            <person name="Edmands S."/>
            <person name="Li W."/>
            <person name="Burton R.S."/>
        </authorList>
    </citation>
    <scope>NUCLEOTIDE SEQUENCE [LARGE SCALE GENOMIC DNA]</scope>
    <source>
        <strain evidence="2 3">San Diego</strain>
    </source>
</reference>
<keyword evidence="1" id="KW-0732">Signal</keyword>